<evidence type="ECO:0000256" key="1">
    <source>
        <dbReference type="SAM" id="SignalP"/>
    </source>
</evidence>
<feature type="chain" id="PRO_5015984794" evidence="1">
    <location>
        <begin position="22"/>
        <end position="340"/>
    </location>
</feature>
<feature type="signal peptide" evidence="1">
    <location>
        <begin position="1"/>
        <end position="21"/>
    </location>
</feature>
<evidence type="ECO:0000313" key="3">
    <source>
        <dbReference type="Proteomes" id="UP000247483"/>
    </source>
</evidence>
<organism evidence="2 3">
    <name type="scientific">Gilliamella apicola</name>
    <dbReference type="NCBI Taxonomy" id="1196095"/>
    <lineage>
        <taxon>Bacteria</taxon>
        <taxon>Pseudomonadati</taxon>
        <taxon>Pseudomonadota</taxon>
        <taxon>Gammaproteobacteria</taxon>
        <taxon>Orbales</taxon>
        <taxon>Orbaceae</taxon>
        <taxon>Gilliamella</taxon>
    </lineage>
</organism>
<keyword evidence="1" id="KW-0732">Signal</keyword>
<dbReference type="Proteomes" id="UP000247483">
    <property type="component" value="Unassembled WGS sequence"/>
</dbReference>
<dbReference type="RefSeq" id="WP_110423117.1">
    <property type="nucleotide sequence ID" value="NZ_QGLP01000004.1"/>
</dbReference>
<dbReference type="EMBL" id="QGLP01000004">
    <property type="protein sequence ID" value="PXZ06051.1"/>
    <property type="molecule type" value="Genomic_DNA"/>
</dbReference>
<dbReference type="AlphaFoldDB" id="A0A2V4E4F9"/>
<evidence type="ECO:0000313" key="2">
    <source>
        <dbReference type="EMBL" id="PXZ06051.1"/>
    </source>
</evidence>
<accession>A0A2V4E4F9</accession>
<protein>
    <submittedName>
        <fullName evidence="2">Uncharacterized protein</fullName>
    </submittedName>
</protein>
<sequence>MQIKKIISICILILLSCDIYANESNKVQQQKSHATQKLDIFTLDYIEYLENESAFYFTSLSENITFDNYDENGEVILPRNLQLIPDTVGNYKKDIYILNKEYRQRFMEATGIAETDTYYLYDYQNNQLTTYPISELEVIAIIDAYSMDEKPCKFENYYQFGFRLTSNQLPKALDPDSYQTLVYIGKENPFALQQITALDWKKIDNEDFPIISKTEIFSKFIQDSFNKTYQAKANGWNYYVQDHFSQEIDVNSAYYRQVVIKDQGEAILFNSEYAFNDEIIPAFLNDQHPEFQHKVQWSGRLFKNQPLVIFGFEWKSFGCPVIDFIDRSYKSLIIKCDNRH</sequence>
<comment type="caution">
    <text evidence="2">The sequence shown here is derived from an EMBL/GenBank/DDBJ whole genome shotgun (WGS) entry which is preliminary data.</text>
</comment>
<name>A0A2V4E4F9_9GAMM</name>
<dbReference type="PROSITE" id="PS51257">
    <property type="entry name" value="PROKAR_LIPOPROTEIN"/>
    <property type="match status" value="1"/>
</dbReference>
<gene>
    <name evidence="2" type="ORF">DKK79_05140</name>
</gene>
<reference evidence="2 3" key="1">
    <citation type="submission" date="2018-05" db="EMBL/GenBank/DDBJ databases">
        <title>Reference genomes for bee gut microbiota database.</title>
        <authorList>
            <person name="Ellegaard K.M."/>
        </authorList>
    </citation>
    <scope>NUCLEOTIDE SEQUENCE [LARGE SCALE GENOMIC DNA]</scope>
    <source>
        <strain evidence="2 3">ESL0177</strain>
    </source>
</reference>
<proteinExistence type="predicted"/>